<dbReference type="RefSeq" id="WP_196418998.1">
    <property type="nucleotide sequence ID" value="NZ_JADQTO010000025.1"/>
</dbReference>
<comment type="caution">
    <text evidence="1">The sequence shown here is derived from an EMBL/GenBank/DDBJ whole genome shotgun (WGS) entry which is preliminary data.</text>
</comment>
<evidence type="ECO:0000313" key="2">
    <source>
        <dbReference type="Proteomes" id="UP000598146"/>
    </source>
</evidence>
<keyword evidence="2" id="KW-1185">Reference proteome</keyword>
<dbReference type="Proteomes" id="UP000598146">
    <property type="component" value="Unassembled WGS sequence"/>
</dbReference>
<sequence length="274" mass="30000">MTIALRPAGTDEEDRVIALVSELTAEVVQEAPPLVVSRRATDDGPVAVPALDEVLDRVRDLWLRRLSPADRLAVHVAALHRSPRPTPVSAAVIACRLAADCGHPVQLPEFTSMTCGTVKPGRRGVWSAEVGTRPYGIGQIGDYGSIRAANAAVWDTIETNRETVRARMRAASPLLAGVAGRAWEEPQVSVWATAEQRDSDDPDLVTMHQIAHRARVSVTRADRWRAEFPAFPSPEPGTSVWFWPLVRRWLTDTGRTPADGFAADRPVLPRELGY</sequence>
<proteinExistence type="predicted"/>
<gene>
    <name evidence="1" type="ORF">I4J89_37900</name>
</gene>
<evidence type="ECO:0000313" key="1">
    <source>
        <dbReference type="EMBL" id="MBG0567238.1"/>
    </source>
</evidence>
<accession>A0A931G0W8</accession>
<reference evidence="1" key="1">
    <citation type="submission" date="2020-11" db="EMBL/GenBank/DDBJ databases">
        <title>Isolation and identification of active actinomycetes.</title>
        <authorList>
            <person name="Sun X."/>
        </authorList>
    </citation>
    <scope>NUCLEOTIDE SEQUENCE</scope>
    <source>
        <strain evidence="1">NEAU-A11</strain>
    </source>
</reference>
<organism evidence="1 2">
    <name type="scientific">Actinoplanes aureus</name>
    <dbReference type="NCBI Taxonomy" id="2792083"/>
    <lineage>
        <taxon>Bacteria</taxon>
        <taxon>Bacillati</taxon>
        <taxon>Actinomycetota</taxon>
        <taxon>Actinomycetes</taxon>
        <taxon>Micromonosporales</taxon>
        <taxon>Micromonosporaceae</taxon>
        <taxon>Actinoplanes</taxon>
    </lineage>
</organism>
<dbReference type="EMBL" id="JADQTO010000025">
    <property type="protein sequence ID" value="MBG0567238.1"/>
    <property type="molecule type" value="Genomic_DNA"/>
</dbReference>
<name>A0A931G0W8_9ACTN</name>
<dbReference type="AlphaFoldDB" id="A0A931G0W8"/>
<protein>
    <submittedName>
        <fullName evidence="1">Uncharacterized protein</fullName>
    </submittedName>
</protein>